<dbReference type="PROSITE" id="PS51257">
    <property type="entry name" value="PROKAR_LIPOPROTEIN"/>
    <property type="match status" value="1"/>
</dbReference>
<dbReference type="InterPro" id="IPR032466">
    <property type="entry name" value="Metal_Hydrolase"/>
</dbReference>
<reference evidence="1 2" key="1">
    <citation type="submission" date="2017-10" db="EMBL/GenBank/DDBJ databases">
        <title>The draft genome sequence of Lewinella nigricans NBRC 102662.</title>
        <authorList>
            <person name="Wang K."/>
        </authorList>
    </citation>
    <scope>NUCLEOTIDE SEQUENCE [LARGE SCALE GENOMIC DNA]</scope>
    <source>
        <strain evidence="1 2">NBRC 102662</strain>
    </source>
</reference>
<dbReference type="InterPro" id="IPR008257">
    <property type="entry name" value="Pept_M19"/>
</dbReference>
<dbReference type="SUPFAM" id="SSF51556">
    <property type="entry name" value="Metallo-dependent hydrolases"/>
    <property type="match status" value="1"/>
</dbReference>
<protein>
    <submittedName>
        <fullName evidence="1">Peptidase M19</fullName>
    </submittedName>
</protein>
<dbReference type="CDD" id="cd01301">
    <property type="entry name" value="rDP_like"/>
    <property type="match status" value="1"/>
</dbReference>
<name>A0A2D0NHK2_FLAN2</name>
<evidence type="ECO:0000313" key="1">
    <source>
        <dbReference type="EMBL" id="PHN07957.1"/>
    </source>
</evidence>
<gene>
    <name evidence="1" type="ORF">CRP01_04165</name>
</gene>
<dbReference type="GO" id="GO:0070573">
    <property type="term" value="F:metallodipeptidase activity"/>
    <property type="evidence" value="ECO:0007669"/>
    <property type="project" value="InterPro"/>
</dbReference>
<evidence type="ECO:0000313" key="2">
    <source>
        <dbReference type="Proteomes" id="UP000223913"/>
    </source>
</evidence>
<dbReference type="Proteomes" id="UP000223913">
    <property type="component" value="Unassembled WGS sequence"/>
</dbReference>
<sequence length="420" mass="46762">MIRFFQLLFVGSILLMACHPKVSSNMSQENDAALREKANELAQKYIITDGHVDLPYRLKVKNFRLTREYLGIPVETDEGDFDYVRAKAGGLDVPFMSIYIPASYQTNGGAKELADSLIDMVNGIAKAHPDKFGVVSTPQEAEAAVKAGKIALPMGMENGAPVEDDLKNVAYFRKRGISYITLTHSKDNQICDSSYDTTGTWKGLSPFGREVVHEMNKQGIMVDISHVSDNTFWQVMDITSAPCIASHSSARKFTPGFERNMDDDMIKRLGENGGVIQINFGSAFLDGEISKKRDELREKLQEQLEAQGLSYRDEAAKAIIEQFRKDNPSVYADLDIVADHIDHVVKLAGVDHVGFGSDFDGVGDSLPTGLKDVSQYPNLIQTLLKRGYSESDIEKICYKNVWRVWNEVQKVAKNMQAGKM</sequence>
<keyword evidence="2" id="KW-1185">Reference proteome</keyword>
<dbReference type="EMBL" id="PDUD01000004">
    <property type="protein sequence ID" value="PHN07957.1"/>
    <property type="molecule type" value="Genomic_DNA"/>
</dbReference>
<dbReference type="PANTHER" id="PTHR10443">
    <property type="entry name" value="MICROSOMAL DIPEPTIDASE"/>
    <property type="match status" value="1"/>
</dbReference>
<dbReference type="PROSITE" id="PS51365">
    <property type="entry name" value="RENAL_DIPEPTIDASE_2"/>
    <property type="match status" value="1"/>
</dbReference>
<organism evidence="1 2">
    <name type="scientific">Flavilitoribacter nigricans (strain ATCC 23147 / DSM 23189 / NBRC 102662 / NCIMB 1420 / SS-2)</name>
    <name type="common">Lewinella nigricans</name>
    <dbReference type="NCBI Taxonomy" id="1122177"/>
    <lineage>
        <taxon>Bacteria</taxon>
        <taxon>Pseudomonadati</taxon>
        <taxon>Bacteroidota</taxon>
        <taxon>Saprospiria</taxon>
        <taxon>Saprospirales</taxon>
        <taxon>Lewinellaceae</taxon>
        <taxon>Flavilitoribacter</taxon>
    </lineage>
</organism>
<accession>A0A2D0NHK2</accession>
<dbReference type="OrthoDB" id="9804920at2"/>
<dbReference type="Gene3D" id="3.20.20.140">
    <property type="entry name" value="Metal-dependent hydrolases"/>
    <property type="match status" value="1"/>
</dbReference>
<dbReference type="GO" id="GO:0006508">
    <property type="term" value="P:proteolysis"/>
    <property type="evidence" value="ECO:0007669"/>
    <property type="project" value="InterPro"/>
</dbReference>
<proteinExistence type="predicted"/>
<dbReference type="PANTHER" id="PTHR10443:SF12">
    <property type="entry name" value="DIPEPTIDASE"/>
    <property type="match status" value="1"/>
</dbReference>
<dbReference type="AlphaFoldDB" id="A0A2D0NHK2"/>
<comment type="caution">
    <text evidence="1">The sequence shown here is derived from an EMBL/GenBank/DDBJ whole genome shotgun (WGS) entry which is preliminary data.</text>
</comment>
<dbReference type="Pfam" id="PF01244">
    <property type="entry name" value="Peptidase_M19"/>
    <property type="match status" value="1"/>
</dbReference>